<dbReference type="CDD" id="cd05374">
    <property type="entry name" value="17beta-HSD-like_SDR_c"/>
    <property type="match status" value="1"/>
</dbReference>
<dbReference type="PANTHER" id="PTHR44169:SF6">
    <property type="entry name" value="NADPH-DEPENDENT 1-ACYLDIHYDROXYACETONE PHOSPHATE REDUCTASE"/>
    <property type="match status" value="1"/>
</dbReference>
<dbReference type="EMBL" id="FPHJ01000031">
    <property type="protein sequence ID" value="SFV60905.1"/>
    <property type="molecule type" value="Genomic_DNA"/>
</dbReference>
<protein>
    <submittedName>
        <fullName evidence="3">Putative NAD(P)-dependent oxidoreductase EC-YbbO</fullName>
    </submittedName>
</protein>
<organism evidence="3">
    <name type="scientific">hydrothermal vent metagenome</name>
    <dbReference type="NCBI Taxonomy" id="652676"/>
    <lineage>
        <taxon>unclassified sequences</taxon>
        <taxon>metagenomes</taxon>
        <taxon>ecological metagenomes</taxon>
    </lineage>
</organism>
<evidence type="ECO:0000256" key="1">
    <source>
        <dbReference type="ARBA" id="ARBA00006484"/>
    </source>
</evidence>
<accession>A0A1W1C587</accession>
<dbReference type="InterPro" id="IPR002347">
    <property type="entry name" value="SDR_fam"/>
</dbReference>
<dbReference type="PANTHER" id="PTHR44169">
    <property type="entry name" value="NADPH-DEPENDENT 1-ACYLDIHYDROXYACETONE PHOSPHATE REDUCTASE"/>
    <property type="match status" value="1"/>
</dbReference>
<evidence type="ECO:0000256" key="2">
    <source>
        <dbReference type="ARBA" id="ARBA00023002"/>
    </source>
</evidence>
<dbReference type="Pfam" id="PF00106">
    <property type="entry name" value="adh_short"/>
    <property type="match status" value="1"/>
</dbReference>
<proteinExistence type="inferred from homology"/>
<comment type="similarity">
    <text evidence="1">Belongs to the short-chain dehydrogenases/reductases (SDR) family.</text>
</comment>
<dbReference type="Gene3D" id="3.40.50.720">
    <property type="entry name" value="NAD(P)-binding Rossmann-like Domain"/>
    <property type="match status" value="1"/>
</dbReference>
<dbReference type="InterPro" id="IPR036291">
    <property type="entry name" value="NAD(P)-bd_dom_sf"/>
</dbReference>
<name>A0A1W1C587_9ZZZZ</name>
<dbReference type="GO" id="GO:0016491">
    <property type="term" value="F:oxidoreductase activity"/>
    <property type="evidence" value="ECO:0007669"/>
    <property type="project" value="UniProtKB-KW"/>
</dbReference>
<dbReference type="PRINTS" id="PR00081">
    <property type="entry name" value="GDHRDH"/>
</dbReference>
<dbReference type="InterPro" id="IPR020904">
    <property type="entry name" value="Sc_DH/Rdtase_CS"/>
</dbReference>
<gene>
    <name evidence="3" type="ORF">MNB_SUP05-5-663</name>
</gene>
<dbReference type="AlphaFoldDB" id="A0A1W1C587"/>
<dbReference type="SUPFAM" id="SSF51735">
    <property type="entry name" value="NAD(P)-binding Rossmann-fold domains"/>
    <property type="match status" value="1"/>
</dbReference>
<evidence type="ECO:0000313" key="3">
    <source>
        <dbReference type="EMBL" id="SFV60905.1"/>
    </source>
</evidence>
<reference evidence="3" key="1">
    <citation type="submission" date="2016-10" db="EMBL/GenBank/DDBJ databases">
        <authorList>
            <person name="de Groot N.N."/>
        </authorList>
    </citation>
    <scope>NUCLEOTIDE SEQUENCE</scope>
</reference>
<sequence length="279" mass="31250">MSKTILITGCSTGIGYTLATELKNNGYQVFATARKLEDVENLKKQGLIAILLDLDDSQSIKNAVKEVLKQTNNKLDVLIHNGAYGQVGALEDVGRDVLRKQFETNVFGWHELTNLILPIMKQQKYARIIYISSILGFVAMPFRGAYNASKFAIEGLVDTLRLELKDTNIKLSLLEPGPITSNFRKNAYKQFKKNIDDKNSAYKNNYSAMINRLNSHKPAKWTLGTNAVLKVVEKVITSSNPKTHYAITFPTKLFKILVRILPIVWIDKILYKAGDGGKG</sequence>
<dbReference type="PROSITE" id="PS00061">
    <property type="entry name" value="ADH_SHORT"/>
    <property type="match status" value="1"/>
</dbReference>
<keyword evidence="2" id="KW-0560">Oxidoreductase</keyword>